<dbReference type="EMBL" id="JACGWK010000015">
    <property type="protein sequence ID" value="KAL0314115.1"/>
    <property type="molecule type" value="Genomic_DNA"/>
</dbReference>
<comment type="caution">
    <text evidence="6">The sequence shown here is derived from an EMBL/GenBank/DDBJ whole genome shotgun (WGS) entry which is preliminary data.</text>
</comment>
<dbReference type="Pfam" id="PF25099">
    <property type="entry name" value="GOLD_PATL1_C"/>
    <property type="match status" value="1"/>
</dbReference>
<evidence type="ECO:0000256" key="1">
    <source>
        <dbReference type="ARBA" id="ARBA00004370"/>
    </source>
</evidence>
<organism evidence="6">
    <name type="scientific">Sesamum angustifolium</name>
    <dbReference type="NCBI Taxonomy" id="2727405"/>
    <lineage>
        <taxon>Eukaryota</taxon>
        <taxon>Viridiplantae</taxon>
        <taxon>Streptophyta</taxon>
        <taxon>Embryophyta</taxon>
        <taxon>Tracheophyta</taxon>
        <taxon>Spermatophyta</taxon>
        <taxon>Magnoliopsida</taxon>
        <taxon>eudicotyledons</taxon>
        <taxon>Gunneridae</taxon>
        <taxon>Pentapetalae</taxon>
        <taxon>asterids</taxon>
        <taxon>lamiids</taxon>
        <taxon>Lamiales</taxon>
        <taxon>Pedaliaceae</taxon>
        <taxon>Sesamum</taxon>
    </lineage>
</organism>
<dbReference type="InterPro" id="IPR036865">
    <property type="entry name" value="CRAL-TRIO_dom_sf"/>
</dbReference>
<feature type="domain" description="CRAL/TRIO N-terminal" evidence="5">
    <location>
        <begin position="155"/>
        <end position="180"/>
    </location>
</feature>
<dbReference type="AlphaFoldDB" id="A0AAW2L442"/>
<proteinExistence type="predicted"/>
<name>A0AAW2L442_9LAMI</name>
<dbReference type="PANTHER" id="PTHR45932">
    <property type="entry name" value="PATELLIN-1"/>
    <property type="match status" value="1"/>
</dbReference>
<gene>
    <name evidence="6" type="ORF">Sangu_2255900</name>
</gene>
<dbReference type="InterPro" id="IPR056794">
    <property type="entry name" value="PATL1-6_C_GOLD"/>
</dbReference>
<feature type="region of interest" description="Disordered" evidence="4">
    <location>
        <begin position="57"/>
        <end position="88"/>
    </location>
</feature>
<dbReference type="InterPro" id="IPR011074">
    <property type="entry name" value="CRAL/TRIO_N_dom"/>
</dbReference>
<keyword evidence="3" id="KW-0472">Membrane</keyword>
<dbReference type="SUPFAM" id="SSF52087">
    <property type="entry name" value="CRAL/TRIO domain"/>
    <property type="match status" value="1"/>
</dbReference>
<dbReference type="InterPro" id="IPR044834">
    <property type="entry name" value="PATL"/>
</dbReference>
<protein>
    <submittedName>
        <fullName evidence="6">Patellin-3</fullName>
    </submittedName>
</protein>
<reference evidence="6" key="2">
    <citation type="journal article" date="2024" name="Plant">
        <title>Genomic evolution and insights into agronomic trait innovations of Sesamum species.</title>
        <authorList>
            <person name="Miao H."/>
            <person name="Wang L."/>
            <person name="Qu L."/>
            <person name="Liu H."/>
            <person name="Sun Y."/>
            <person name="Le M."/>
            <person name="Wang Q."/>
            <person name="Wei S."/>
            <person name="Zheng Y."/>
            <person name="Lin W."/>
            <person name="Duan Y."/>
            <person name="Cao H."/>
            <person name="Xiong S."/>
            <person name="Wang X."/>
            <person name="Wei L."/>
            <person name="Li C."/>
            <person name="Ma Q."/>
            <person name="Ju M."/>
            <person name="Zhao R."/>
            <person name="Li G."/>
            <person name="Mu C."/>
            <person name="Tian Q."/>
            <person name="Mei H."/>
            <person name="Zhang T."/>
            <person name="Gao T."/>
            <person name="Zhang H."/>
        </authorList>
    </citation>
    <scope>NUCLEOTIDE SEQUENCE</scope>
    <source>
        <strain evidence="6">G01</strain>
    </source>
</reference>
<dbReference type="SUPFAM" id="SSF46938">
    <property type="entry name" value="CRAL/TRIO N-terminal domain"/>
    <property type="match status" value="1"/>
</dbReference>
<evidence type="ECO:0000313" key="6">
    <source>
        <dbReference type="EMBL" id="KAL0314115.1"/>
    </source>
</evidence>
<evidence type="ECO:0000256" key="4">
    <source>
        <dbReference type="SAM" id="MobiDB-lite"/>
    </source>
</evidence>
<dbReference type="SMART" id="SM01100">
    <property type="entry name" value="CRAL_TRIO_N"/>
    <property type="match status" value="1"/>
</dbReference>
<keyword evidence="2" id="KW-0813">Transport</keyword>
<reference evidence="6" key="1">
    <citation type="submission" date="2020-06" db="EMBL/GenBank/DDBJ databases">
        <authorList>
            <person name="Li T."/>
            <person name="Hu X."/>
            <person name="Zhang T."/>
            <person name="Song X."/>
            <person name="Zhang H."/>
            <person name="Dai N."/>
            <person name="Sheng W."/>
            <person name="Hou X."/>
            <person name="Wei L."/>
        </authorList>
    </citation>
    <scope>NUCLEOTIDE SEQUENCE</scope>
    <source>
        <strain evidence="6">G01</strain>
        <tissue evidence="6">Leaf</tissue>
    </source>
</reference>
<feature type="compositionally biased region" description="Basic and acidic residues" evidence="4">
    <location>
        <begin position="71"/>
        <end position="88"/>
    </location>
</feature>
<dbReference type="Gene3D" id="3.40.525.10">
    <property type="entry name" value="CRAL-TRIO lipid binding domain"/>
    <property type="match status" value="1"/>
</dbReference>
<sequence>MFLEVSVSSDVDCNVSLTWHFHTTYCNLDLKNSDLVCGEWHTHHQQAHTSSTYHHRLSGCSAAPTAPTSATKEEAPSTHKKTEPSFEVEKIPETSKIPKLSSFERKAFKEFILLVQEALENHEFSATRSIPKLKVEGSHEKVSIWGVPLLEDDRTDAILLKFLKAKNFNVGESFTMLKNTIGWRREFDIDGLMEQTDQGDDLQKVVYVHGQDRDGHPTKKKRKNFVRRIIQMLERSIRKLDFSARGVSTLLIVVDLKNSPGPGKKELWIACDQLHQLLQENYPEIVEKQVSYISLESNLLIVLGFVLAGETEFTADDVATEIITKPLTQQTVEIFLHQGCIISWELRVLDWGVSYSATFLPGAKHPYTIILDKKKKMACVNEEAVAKKFKAGEPGKIVLTIDNPTSKRKRLIYRFKVKPVQD</sequence>
<dbReference type="PANTHER" id="PTHR45932:SF6">
    <property type="entry name" value="PATELLIN-3"/>
    <property type="match status" value="1"/>
</dbReference>
<dbReference type="Pfam" id="PF03765">
    <property type="entry name" value="CRAL_TRIO_N"/>
    <property type="match status" value="1"/>
</dbReference>
<feature type="compositionally biased region" description="Low complexity" evidence="4">
    <location>
        <begin position="61"/>
        <end position="70"/>
    </location>
</feature>
<dbReference type="InterPro" id="IPR036273">
    <property type="entry name" value="CRAL/TRIO_N_dom_sf"/>
</dbReference>
<dbReference type="GO" id="GO:0016020">
    <property type="term" value="C:membrane"/>
    <property type="evidence" value="ECO:0007669"/>
    <property type="project" value="UniProtKB-SubCell"/>
</dbReference>
<evidence type="ECO:0000256" key="2">
    <source>
        <dbReference type="ARBA" id="ARBA00022448"/>
    </source>
</evidence>
<comment type="subcellular location">
    <subcellularLocation>
        <location evidence="1">Membrane</location>
    </subcellularLocation>
</comment>
<dbReference type="GO" id="GO:0008289">
    <property type="term" value="F:lipid binding"/>
    <property type="evidence" value="ECO:0007669"/>
    <property type="project" value="InterPro"/>
</dbReference>
<evidence type="ECO:0000259" key="5">
    <source>
        <dbReference type="SMART" id="SM01100"/>
    </source>
</evidence>
<accession>A0AAW2L442</accession>
<evidence type="ECO:0000256" key="3">
    <source>
        <dbReference type="ARBA" id="ARBA00023136"/>
    </source>
</evidence>